<dbReference type="STRING" id="2177.BHR79_08995"/>
<dbReference type="GO" id="GO:0016491">
    <property type="term" value="F:oxidoreductase activity"/>
    <property type="evidence" value="ECO:0007669"/>
    <property type="project" value="InterPro"/>
</dbReference>
<dbReference type="EMBL" id="CP017921">
    <property type="protein sequence ID" value="APH39602.1"/>
    <property type="molecule type" value="Genomic_DNA"/>
</dbReference>
<evidence type="ECO:0000256" key="2">
    <source>
        <dbReference type="ARBA" id="ARBA00001966"/>
    </source>
</evidence>
<dbReference type="PANTHER" id="PTHR43278">
    <property type="entry name" value="NAD(P)H-DEPENDENT FMN-CONTAINING OXIDOREDUCTASE YWQN-RELATED"/>
    <property type="match status" value="1"/>
</dbReference>
<keyword evidence="3" id="KW-0285">Flavoprotein</keyword>
<proteinExistence type="inferred from homology"/>
<dbReference type="Gene3D" id="3.40.50.360">
    <property type="match status" value="1"/>
</dbReference>
<dbReference type="Pfam" id="PF03358">
    <property type="entry name" value="FMN_red"/>
    <property type="match status" value="1"/>
</dbReference>
<evidence type="ECO:0000313" key="7">
    <source>
        <dbReference type="EMBL" id="APH39602.1"/>
    </source>
</evidence>
<dbReference type="Proteomes" id="UP000267921">
    <property type="component" value="Unassembled WGS sequence"/>
</dbReference>
<dbReference type="Proteomes" id="UP000186879">
    <property type="component" value="Chromosome"/>
</dbReference>
<dbReference type="PANTHER" id="PTHR43278:SF2">
    <property type="entry name" value="IRON-SULFUR FLAVOPROTEIN"/>
    <property type="match status" value="1"/>
</dbReference>
<dbReference type="OrthoDB" id="9059at2157"/>
<dbReference type="GeneID" id="30583902"/>
<evidence type="ECO:0000256" key="3">
    <source>
        <dbReference type="ARBA" id="ARBA00022630"/>
    </source>
</evidence>
<evidence type="ECO:0000256" key="5">
    <source>
        <dbReference type="ARBA" id="ARBA00038292"/>
    </source>
</evidence>
<keyword evidence="10" id="KW-1185">Reference proteome</keyword>
<evidence type="ECO:0000313" key="11">
    <source>
        <dbReference type="Proteomes" id="UP000198669"/>
    </source>
</evidence>
<keyword evidence="4" id="KW-0288">FMN</keyword>
<dbReference type="SUPFAM" id="SSF52218">
    <property type="entry name" value="Flavoproteins"/>
    <property type="match status" value="1"/>
</dbReference>
<feature type="domain" description="NADPH-dependent FMN reductase-like" evidence="6">
    <location>
        <begin position="1"/>
        <end position="108"/>
    </location>
</feature>
<dbReference type="RefSeq" id="WP_072562024.1">
    <property type="nucleotide sequence ID" value="NZ_CP017921.1"/>
</dbReference>
<evidence type="ECO:0000259" key="6">
    <source>
        <dbReference type="Pfam" id="PF03358"/>
    </source>
</evidence>
<evidence type="ECO:0000256" key="4">
    <source>
        <dbReference type="ARBA" id="ARBA00022643"/>
    </source>
</evidence>
<comment type="cofactor">
    <cofactor evidence="2">
        <name>[4Fe-4S] cluster</name>
        <dbReference type="ChEBI" id="CHEBI:49883"/>
    </cofactor>
</comment>
<evidence type="ECO:0000313" key="8">
    <source>
        <dbReference type="EMBL" id="RNI09063.1"/>
    </source>
</evidence>
<dbReference type="AlphaFoldDB" id="A0A1L3Q3Z7"/>
<dbReference type="EMBL" id="FNMU01000002">
    <property type="protein sequence ID" value="SDW32560.1"/>
    <property type="molecule type" value="Genomic_DNA"/>
</dbReference>
<dbReference type="InterPro" id="IPR005025">
    <property type="entry name" value="FMN_Rdtase-like_dom"/>
</dbReference>
<gene>
    <name evidence="7" type="ORF">BHR79_08995</name>
    <name evidence="8" type="ORF">EFE40_06275</name>
    <name evidence="9" type="ORF">SAMN04515625_0709</name>
</gene>
<evidence type="ECO:0000313" key="10">
    <source>
        <dbReference type="Proteomes" id="UP000186879"/>
    </source>
</evidence>
<reference evidence="9 11" key="2">
    <citation type="submission" date="2016-10" db="EMBL/GenBank/DDBJ databases">
        <authorList>
            <person name="de Groot N.N."/>
        </authorList>
    </citation>
    <scope>NUCLEOTIDE SEQUENCE [LARGE SCALE GENOMIC DNA]</scope>
    <source>
        <strain evidence="9 11">Z-7982</strain>
    </source>
</reference>
<name>A0A1L3Q3Z7_9EURY</name>
<organism evidence="7 10">
    <name type="scientific">Methanohalophilus halophilus</name>
    <dbReference type="NCBI Taxonomy" id="2177"/>
    <lineage>
        <taxon>Archaea</taxon>
        <taxon>Methanobacteriati</taxon>
        <taxon>Methanobacteriota</taxon>
        <taxon>Stenosarchaea group</taxon>
        <taxon>Methanomicrobia</taxon>
        <taxon>Methanosarcinales</taxon>
        <taxon>Methanosarcinaceae</taxon>
        <taxon>Methanohalophilus</taxon>
    </lineage>
</organism>
<evidence type="ECO:0000313" key="12">
    <source>
        <dbReference type="Proteomes" id="UP000267921"/>
    </source>
</evidence>
<evidence type="ECO:0000313" key="9">
    <source>
        <dbReference type="EMBL" id="SDW32560.1"/>
    </source>
</evidence>
<evidence type="ECO:0000256" key="1">
    <source>
        <dbReference type="ARBA" id="ARBA00001917"/>
    </source>
</evidence>
<dbReference type="Proteomes" id="UP000198669">
    <property type="component" value="Unassembled WGS sequence"/>
</dbReference>
<reference evidence="7 10" key="1">
    <citation type="submission" date="2016-10" db="EMBL/GenBank/DDBJ databases">
        <title>Methanohalophilus halophilus.</title>
        <authorList>
            <person name="L'haridon S."/>
        </authorList>
    </citation>
    <scope>NUCLEOTIDE SEQUENCE [LARGE SCALE GENOMIC DNA]</scope>
    <source>
        <strain evidence="7 10">Z-7982</strain>
    </source>
</reference>
<dbReference type="InterPro" id="IPR029039">
    <property type="entry name" value="Flavoprotein-like_sf"/>
</dbReference>
<dbReference type="InterPro" id="IPR051796">
    <property type="entry name" value="ISF_SsuE-like"/>
</dbReference>
<dbReference type="EMBL" id="RJJG01000004">
    <property type="protein sequence ID" value="RNI09063.1"/>
    <property type="molecule type" value="Genomic_DNA"/>
</dbReference>
<sequence>MKVVGFVGSPRKDGNTDVLVQQVLDGASENGADVRKFNINEMDFQGCQACGYCKAHERCKLEDDMEKALDAIIDADGIVFGSPIYFGQFTGQARSFIDRFYSLINPDFSPRINAGKKLVLVGSQGFPEKDQYKPVFDEFGGLMNQFFGMEIKNTLLGAGYYEPGAVKDNTELMDEAKTVGKELLD</sequence>
<protein>
    <submittedName>
        <fullName evidence="8">Flavodoxin family protein</fullName>
    </submittedName>
    <submittedName>
        <fullName evidence="7">Iron-sulfur protein</fullName>
    </submittedName>
    <submittedName>
        <fullName evidence="9">Multimeric flavodoxin WrbA</fullName>
    </submittedName>
</protein>
<dbReference type="KEGG" id="mhaz:BHR79_08995"/>
<reference evidence="8 12" key="3">
    <citation type="submission" date="2018-10" db="EMBL/GenBank/DDBJ databases">
        <title>Cultivation of a novel Methanohalophilus strain from Kebrit Deep of the Red Sea and a genomic comparison of members of the genus Methanohalophilus.</title>
        <authorList>
            <person name="Guan Y."/>
            <person name="Ngugi D.K."/>
            <person name="Stingl U."/>
        </authorList>
    </citation>
    <scope>NUCLEOTIDE SEQUENCE [LARGE SCALE GENOMIC DNA]</scope>
    <source>
        <strain evidence="8 12">DSM 3094</strain>
    </source>
</reference>
<comment type="cofactor">
    <cofactor evidence="1">
        <name>FMN</name>
        <dbReference type="ChEBI" id="CHEBI:58210"/>
    </cofactor>
</comment>
<accession>A0A1L3Q3Z7</accession>
<comment type="similarity">
    <text evidence="5">Belongs to the SsuE family. Isf subfamily.</text>
</comment>